<gene>
    <name evidence="1" type="ORF">QR98_0085560</name>
</gene>
<dbReference type="OrthoDB" id="10035275at2759"/>
<dbReference type="VEuPathDB" id="VectorBase:SSCA009884"/>
<dbReference type="InterPro" id="IPR008974">
    <property type="entry name" value="TRAF-like"/>
</dbReference>
<evidence type="ECO:0000313" key="1">
    <source>
        <dbReference type="EMBL" id="KPM10010.1"/>
    </source>
</evidence>
<name>A0A132AHU2_SARSC</name>
<dbReference type="InterPro" id="IPR002083">
    <property type="entry name" value="MATH/TRAF_dom"/>
</dbReference>
<dbReference type="CDD" id="cd00121">
    <property type="entry name" value="MATH"/>
    <property type="match status" value="1"/>
</dbReference>
<feature type="non-terminal residue" evidence="1">
    <location>
        <position position="471"/>
    </location>
</feature>
<evidence type="ECO:0000313" key="2">
    <source>
        <dbReference type="Proteomes" id="UP000616769"/>
    </source>
</evidence>
<accession>A0A132AHU2</accession>
<organism evidence="1 2">
    <name type="scientific">Sarcoptes scabiei</name>
    <name type="common">Itch mite</name>
    <name type="synonym">Acarus scabiei</name>
    <dbReference type="NCBI Taxonomy" id="52283"/>
    <lineage>
        <taxon>Eukaryota</taxon>
        <taxon>Metazoa</taxon>
        <taxon>Ecdysozoa</taxon>
        <taxon>Arthropoda</taxon>
        <taxon>Chelicerata</taxon>
        <taxon>Arachnida</taxon>
        <taxon>Acari</taxon>
        <taxon>Acariformes</taxon>
        <taxon>Sarcoptiformes</taxon>
        <taxon>Astigmata</taxon>
        <taxon>Psoroptidia</taxon>
        <taxon>Sarcoptoidea</taxon>
        <taxon>Sarcoptidae</taxon>
        <taxon>Sarcoptinae</taxon>
        <taxon>Sarcoptes</taxon>
    </lineage>
</organism>
<proteinExistence type="predicted"/>
<reference evidence="1 2" key="1">
    <citation type="journal article" date="2015" name="Parasit. Vectors">
        <title>Draft genome of the scabies mite.</title>
        <authorList>
            <person name="Rider S.D.Jr."/>
            <person name="Morgan M.S."/>
            <person name="Arlian L.G."/>
        </authorList>
    </citation>
    <scope>NUCLEOTIDE SEQUENCE [LARGE SCALE GENOMIC DNA]</scope>
    <source>
        <strain evidence="1">Arlian Lab</strain>
    </source>
</reference>
<dbReference type="EMBL" id="JXLN01014390">
    <property type="protein sequence ID" value="KPM10010.1"/>
    <property type="molecule type" value="Genomic_DNA"/>
</dbReference>
<evidence type="ECO:0008006" key="3">
    <source>
        <dbReference type="Google" id="ProtNLM"/>
    </source>
</evidence>
<dbReference type="AlphaFoldDB" id="A0A132AHU2"/>
<comment type="caution">
    <text evidence="1">The sequence shown here is derived from an EMBL/GenBank/DDBJ whole genome shotgun (WGS) entry which is preliminary data.</text>
</comment>
<dbReference type="SUPFAM" id="SSF49599">
    <property type="entry name" value="TRAF domain-like"/>
    <property type="match status" value="1"/>
</dbReference>
<dbReference type="Proteomes" id="UP000616769">
    <property type="component" value="Unassembled WGS sequence"/>
</dbReference>
<sequence>SSINRERNRKTDGKLKTIFRKFFSIIAQSTSNDLFMTSKVFQSVYRDQDQFDNNNNNNNNCLVLNALKSSRFLMNLFCMALLYRFTKLNDRFNSGIFTFIVTRSVTRDLHRDATTKDFYYGYHRWAISFTRANNNKALGVLLILRNPSPSTKCYADFTLTLLNREHFSRNEQHTEKKCQFTTENTTQGVSKWILMSEIQTRKFSDETGEFLLELSLGNIMTIFETDLQVSNNGQLKSGKFESVSFNFGSFEWNVSIVIHNYGATTTNFLSDKQNDSNRNGLDDNRNRIIYVFLNRLSGFDHPCRVQYRVTVGEERNCEDSGVLDQISDAGGRIRGFQMKHSLSDLLKPNGSVRIYVELNCCNAISEAKVPIVRNPSPTINCYDRNKQGWCIEADLDSKFLRLKLFFMDLHSVPRNHLRYISWIAYVIAKDPRNGLRESLAVVNSPHSNYYVQDGIDMGVMMDTTLPVAKFI</sequence>
<dbReference type="Gene3D" id="2.60.210.10">
    <property type="entry name" value="Apoptosis, Tumor Necrosis Factor Receptor Associated Protein 2, Chain A"/>
    <property type="match status" value="1"/>
</dbReference>
<protein>
    <recommendedName>
        <fullName evidence="3">MATH domain-containing protein</fullName>
    </recommendedName>
</protein>